<dbReference type="CTD" id="20236554"/>
<feature type="compositionally biased region" description="Polar residues" evidence="1">
    <location>
        <begin position="62"/>
        <end position="79"/>
    </location>
</feature>
<gene>
    <name evidence="2" type="ORF">LOTGIDRAFT_155060</name>
</gene>
<evidence type="ECO:0000313" key="2">
    <source>
        <dbReference type="EMBL" id="ESO85572.1"/>
    </source>
</evidence>
<dbReference type="OrthoDB" id="6113703at2759"/>
<dbReference type="AlphaFoldDB" id="V3ZMN4"/>
<dbReference type="Proteomes" id="UP000030746">
    <property type="component" value="Unassembled WGS sequence"/>
</dbReference>
<proteinExistence type="predicted"/>
<organism evidence="2 3">
    <name type="scientific">Lottia gigantea</name>
    <name type="common">Giant owl limpet</name>
    <dbReference type="NCBI Taxonomy" id="225164"/>
    <lineage>
        <taxon>Eukaryota</taxon>
        <taxon>Metazoa</taxon>
        <taxon>Spiralia</taxon>
        <taxon>Lophotrochozoa</taxon>
        <taxon>Mollusca</taxon>
        <taxon>Gastropoda</taxon>
        <taxon>Patellogastropoda</taxon>
        <taxon>Lottioidea</taxon>
        <taxon>Lottiidae</taxon>
        <taxon>Lottia</taxon>
    </lineage>
</organism>
<name>V3ZMN4_LOTGI</name>
<reference evidence="2 3" key="1">
    <citation type="journal article" date="2013" name="Nature">
        <title>Insights into bilaterian evolution from three spiralian genomes.</title>
        <authorList>
            <person name="Simakov O."/>
            <person name="Marletaz F."/>
            <person name="Cho S.J."/>
            <person name="Edsinger-Gonzales E."/>
            <person name="Havlak P."/>
            <person name="Hellsten U."/>
            <person name="Kuo D.H."/>
            <person name="Larsson T."/>
            <person name="Lv J."/>
            <person name="Arendt D."/>
            <person name="Savage R."/>
            <person name="Osoegawa K."/>
            <person name="de Jong P."/>
            <person name="Grimwood J."/>
            <person name="Chapman J.A."/>
            <person name="Shapiro H."/>
            <person name="Aerts A."/>
            <person name="Otillar R.P."/>
            <person name="Terry A.Y."/>
            <person name="Boore J.L."/>
            <person name="Grigoriev I.V."/>
            <person name="Lindberg D.R."/>
            <person name="Seaver E.C."/>
            <person name="Weisblat D.A."/>
            <person name="Putnam N.H."/>
            <person name="Rokhsar D.S."/>
        </authorList>
    </citation>
    <scope>NUCLEOTIDE SEQUENCE [LARGE SCALE GENOMIC DNA]</scope>
</reference>
<dbReference type="HOGENOM" id="CLU_1637345_0_0_1"/>
<protein>
    <submittedName>
        <fullName evidence="2">Uncharacterized protein</fullName>
    </submittedName>
</protein>
<feature type="region of interest" description="Disordered" evidence="1">
    <location>
        <begin position="62"/>
        <end position="88"/>
    </location>
</feature>
<dbReference type="EMBL" id="KB203274">
    <property type="protein sequence ID" value="ESO85572.1"/>
    <property type="molecule type" value="Genomic_DNA"/>
</dbReference>
<keyword evidence="3" id="KW-1185">Reference proteome</keyword>
<evidence type="ECO:0000256" key="1">
    <source>
        <dbReference type="SAM" id="MobiDB-lite"/>
    </source>
</evidence>
<sequence length="162" mass="18879">MQYQVDYLWINLTSCLGRYKAVDDVSDLNEYKIRWEEKSCEPELPFEGIPFIILGSQTRSCHQGPQRNKTKQVDFNSANSKKKKRDELVNSFSPTTKRSLKVYVKYPEIGEHTGHLKDELKFSSNDKKTCLEMLKNGKRIIQKMNFLSSRESSSPKKKPRLV</sequence>
<accession>V3ZMN4</accession>
<dbReference type="KEGG" id="lgi:LOTGIDRAFT_155060"/>
<dbReference type="GeneID" id="20236554"/>
<dbReference type="RefSeq" id="XP_009063814.1">
    <property type="nucleotide sequence ID" value="XM_009065566.1"/>
</dbReference>
<evidence type="ECO:0000313" key="3">
    <source>
        <dbReference type="Proteomes" id="UP000030746"/>
    </source>
</evidence>